<feature type="region of interest" description="Disordered" evidence="1">
    <location>
        <begin position="108"/>
        <end position="193"/>
    </location>
</feature>
<sequence length="193" mass="20547">MSCAVTYSLASSVCHVYLKEEICRGRHSDQSIRPAVDSTSTTRLIPNTMMCVITSTETAVPAAAASSSSSGEQASSLSSSSASHTEVSQSYQIFLQSTLSHLRAYRTGLQKQQEPERAQKLGGADPHLALHSPSGRAPSASSGTNPSSRSTSSSSSPPPSNAHSHHARRHNTVRRHKAPAVRVRRVSSRRVTA</sequence>
<gene>
    <name evidence="2" type="ORF">K431DRAFT_154637</name>
</gene>
<keyword evidence="3" id="KW-1185">Reference proteome</keyword>
<dbReference type="EMBL" id="MU003772">
    <property type="protein sequence ID" value="KAF2724241.1"/>
    <property type="molecule type" value="Genomic_DNA"/>
</dbReference>
<evidence type="ECO:0000313" key="2">
    <source>
        <dbReference type="EMBL" id="KAF2724241.1"/>
    </source>
</evidence>
<dbReference type="AlphaFoldDB" id="A0A9P4QG28"/>
<feature type="compositionally biased region" description="Basic residues" evidence="1">
    <location>
        <begin position="163"/>
        <end position="193"/>
    </location>
</feature>
<comment type="caution">
    <text evidence="2">The sequence shown here is derived from an EMBL/GenBank/DDBJ whole genome shotgun (WGS) entry which is preliminary data.</text>
</comment>
<evidence type="ECO:0000256" key="1">
    <source>
        <dbReference type="SAM" id="MobiDB-lite"/>
    </source>
</evidence>
<feature type="compositionally biased region" description="Low complexity" evidence="1">
    <location>
        <begin position="132"/>
        <end position="155"/>
    </location>
</feature>
<proteinExistence type="predicted"/>
<organism evidence="2 3">
    <name type="scientific">Polychaeton citri CBS 116435</name>
    <dbReference type="NCBI Taxonomy" id="1314669"/>
    <lineage>
        <taxon>Eukaryota</taxon>
        <taxon>Fungi</taxon>
        <taxon>Dikarya</taxon>
        <taxon>Ascomycota</taxon>
        <taxon>Pezizomycotina</taxon>
        <taxon>Dothideomycetes</taxon>
        <taxon>Dothideomycetidae</taxon>
        <taxon>Capnodiales</taxon>
        <taxon>Capnodiaceae</taxon>
        <taxon>Polychaeton</taxon>
    </lineage>
</organism>
<name>A0A9P4QG28_9PEZI</name>
<evidence type="ECO:0000313" key="3">
    <source>
        <dbReference type="Proteomes" id="UP000799441"/>
    </source>
</evidence>
<dbReference type="Proteomes" id="UP000799441">
    <property type="component" value="Unassembled WGS sequence"/>
</dbReference>
<protein>
    <submittedName>
        <fullName evidence="2">Uncharacterized protein</fullName>
    </submittedName>
</protein>
<accession>A0A9P4QG28</accession>
<reference evidence="2" key="1">
    <citation type="journal article" date="2020" name="Stud. Mycol.">
        <title>101 Dothideomycetes genomes: a test case for predicting lifestyles and emergence of pathogens.</title>
        <authorList>
            <person name="Haridas S."/>
            <person name="Albert R."/>
            <person name="Binder M."/>
            <person name="Bloem J."/>
            <person name="Labutti K."/>
            <person name="Salamov A."/>
            <person name="Andreopoulos B."/>
            <person name="Baker S."/>
            <person name="Barry K."/>
            <person name="Bills G."/>
            <person name="Bluhm B."/>
            <person name="Cannon C."/>
            <person name="Castanera R."/>
            <person name="Culley D."/>
            <person name="Daum C."/>
            <person name="Ezra D."/>
            <person name="Gonzalez J."/>
            <person name="Henrissat B."/>
            <person name="Kuo A."/>
            <person name="Liang C."/>
            <person name="Lipzen A."/>
            <person name="Lutzoni F."/>
            <person name="Magnuson J."/>
            <person name="Mondo S."/>
            <person name="Nolan M."/>
            <person name="Ohm R."/>
            <person name="Pangilinan J."/>
            <person name="Park H.-J."/>
            <person name="Ramirez L."/>
            <person name="Alfaro M."/>
            <person name="Sun H."/>
            <person name="Tritt A."/>
            <person name="Yoshinaga Y."/>
            <person name="Zwiers L.-H."/>
            <person name="Turgeon B."/>
            <person name="Goodwin S."/>
            <person name="Spatafora J."/>
            <person name="Crous P."/>
            <person name="Grigoriev I."/>
        </authorList>
    </citation>
    <scope>NUCLEOTIDE SEQUENCE</scope>
    <source>
        <strain evidence="2">CBS 116435</strain>
    </source>
</reference>